<comment type="function">
    <text evidence="3">A helicase/nuclease that prepares dsDNA breaks (DSB) for recombinational DNA repair. Binds to DSBs and unwinds DNA via a highly rapid and processive ATP-dependent bidirectional helicase activity. Unwinds dsDNA until it encounters a Chi (crossover hotspot instigator) sequence from the 3' direction. Cuts ssDNA a few nucleotides 3' to the Chi site. The properties and activities of the enzyme are changed at Chi. The Chi-altered holoenzyme produces a long 3'-ssDNA overhang and facilitates RecA-binding to the ssDNA for homologous DNA recombination and repair. Holoenzyme degrades any linearized DNA that is unable to undergo homologous recombination. In the holoenzyme this subunit has ssDNA-dependent ATPase and 5'-3' helicase activity. When added to pre-assembled RecBC greatly stimulates nuclease activity and augments holoenzyme processivity. Negatively regulates the RecA-loading ability of RecBCD.</text>
</comment>
<dbReference type="PANTHER" id="PTHR43788:SF6">
    <property type="entry name" value="DNA HELICASE B"/>
    <property type="match status" value="1"/>
</dbReference>
<accession>A0A371YMM1</accession>
<keyword evidence="3" id="KW-0227">DNA damage</keyword>
<keyword evidence="3" id="KW-0234">DNA repair</keyword>
<keyword evidence="3" id="KW-0413">Isomerase</keyword>
<dbReference type="NCBIfam" id="TIGR01447">
    <property type="entry name" value="recD"/>
    <property type="match status" value="1"/>
</dbReference>
<comment type="subunit">
    <text evidence="3">Heterotrimer of RecB, RecC and RecD. All subunits contribute to DNA-binding.</text>
</comment>
<dbReference type="EMBL" id="PYIX02000029">
    <property type="protein sequence ID" value="RFC82682.1"/>
    <property type="molecule type" value="Genomic_DNA"/>
</dbReference>
<evidence type="ECO:0000313" key="5">
    <source>
        <dbReference type="EMBL" id="MFC2996979.1"/>
    </source>
</evidence>
<evidence type="ECO:0000256" key="3">
    <source>
        <dbReference type="HAMAP-Rule" id="MF_01487"/>
    </source>
</evidence>
<gene>
    <name evidence="3 6" type="primary">recD</name>
    <name evidence="5" type="ORF">ACFODO_17335</name>
    <name evidence="6" type="ORF">C9E89_015360</name>
</gene>
<dbReference type="GO" id="GO:0003677">
    <property type="term" value="F:DNA binding"/>
    <property type="evidence" value="ECO:0007669"/>
    <property type="project" value="UniProtKB-UniRule"/>
</dbReference>
<dbReference type="Proteomes" id="UP000240957">
    <property type="component" value="Unassembled WGS sequence"/>
</dbReference>
<dbReference type="EC" id="5.6.2.3" evidence="3"/>
<dbReference type="Pfam" id="PF13538">
    <property type="entry name" value="UvrD_C_2"/>
    <property type="match status" value="1"/>
</dbReference>
<dbReference type="InterPro" id="IPR050534">
    <property type="entry name" value="Coronavir_polyprotein_1ab"/>
</dbReference>
<dbReference type="CDD" id="cd17933">
    <property type="entry name" value="DEXSc_RecD-like"/>
    <property type="match status" value="1"/>
</dbReference>
<keyword evidence="3" id="KW-0347">Helicase</keyword>
<comment type="similarity">
    <text evidence="3">Belongs to the RecD family.</text>
</comment>
<dbReference type="EMBL" id="JBHRSF010000102">
    <property type="protein sequence ID" value="MFC2996979.1"/>
    <property type="molecule type" value="Genomic_DNA"/>
</dbReference>
<comment type="catalytic activity">
    <reaction evidence="3">
        <text>ATP + H2O = ADP + phosphate + H(+)</text>
        <dbReference type="Rhea" id="RHEA:13065"/>
        <dbReference type="ChEBI" id="CHEBI:15377"/>
        <dbReference type="ChEBI" id="CHEBI:15378"/>
        <dbReference type="ChEBI" id="CHEBI:30616"/>
        <dbReference type="ChEBI" id="CHEBI:43474"/>
        <dbReference type="ChEBI" id="CHEBI:456216"/>
        <dbReference type="EC" id="5.6.2.3"/>
    </reaction>
</comment>
<dbReference type="GO" id="GO:0005524">
    <property type="term" value="F:ATP binding"/>
    <property type="evidence" value="ECO:0007669"/>
    <property type="project" value="UniProtKB-UniRule"/>
</dbReference>
<sequence>MVNSQILEDQYPQWIINWANYIVRQHPMSEELQETSLKLISEVLDASLQGDSCILQEQDTTQHLGSLCLSELQAQASQVAPFVYDDEYLYLYRYWQLEQRLAQQVIRLKQQKILAIDLKDFDDLLNDIHQKNALKMVAENAFNIITGGPGTGKTYTLARIIAVLHQTLPDLRVAMAAPTGKAAQRMGEALQKSLTDPKLEPFGLHLDLFTPVTIHRLLGLGHQHIPRFHLKQPLPYDVIVIDEASMLDLNLATLLLEAVPEQCRLILLGDANQLASVDVGSVLADLQNVKMLQQNQVNLVNTHRFKQDAAIGKFANFIQQQKQHIQLSDHVLKDFEQQVVAASEIIPIALNSEMNDFIQLEYLPENIQPQALEGYYQKLSAGFSSYFDALKTYLADTMSTQHVQTVIQAFDQYRILSAVHHGVLGLRTINSEIEKALFKAIPQLYKQGDWYVGRPVMMDYNDYQLGLSNGDIGVCFKHRQYADQFEVYFPSLDKWVLASRLPKSIQTAFALTIHKSQGSEFKHTMVVLDASAQKLLSQELLYTAITRAKTVVSLLVEENAFYKALTVATQRKSGLVKKIKT</sequence>
<comment type="miscellaneous">
    <text evidence="3">In the RecBCD complex, RecB has a slow 3'-5' helicase, an exonuclease activity and loads RecA onto ssDNA, RecD has a fast 5'-3' helicase activity, while RecC stimulates the ATPase and processivity of the RecB helicase and contributes to recognition of the Chi site.</text>
</comment>
<reference evidence="8" key="3">
    <citation type="journal article" date="2019" name="Int. J. Syst. Evol. Microbiol.">
        <title>The Global Catalogue of Microorganisms (GCM) 10K type strain sequencing project: providing services to taxonomists for standard genome sequencing and annotation.</title>
        <authorList>
            <consortium name="The Broad Institute Genomics Platform"/>
            <consortium name="The Broad Institute Genome Sequencing Center for Infectious Disease"/>
            <person name="Wu L."/>
            <person name="Ma J."/>
        </authorList>
    </citation>
    <scope>NUCLEOTIDE SEQUENCE [LARGE SCALE GENOMIC DNA]</scope>
    <source>
        <strain evidence="8">KCTC 62575</strain>
    </source>
</reference>
<keyword evidence="3" id="KW-0238">DNA-binding</keyword>
<dbReference type="InterPro" id="IPR027785">
    <property type="entry name" value="UvrD-like_helicase_C"/>
</dbReference>
<reference evidence="6 7" key="2">
    <citation type="submission" date="2018-08" db="EMBL/GenBank/DDBJ databases">
        <title>The draft genome of Acinetobacter sichuanensis strain WCHAc060041.</title>
        <authorList>
            <person name="Qin J."/>
            <person name="Feng Y."/>
            <person name="Zong Z."/>
        </authorList>
    </citation>
    <scope>NUCLEOTIDE SEQUENCE [LARGE SCALE GENOMIC DNA]</scope>
    <source>
        <strain evidence="6 7">WCHAc060041</strain>
    </source>
</reference>
<keyword evidence="1 3" id="KW-0547">Nucleotide-binding</keyword>
<evidence type="ECO:0000256" key="1">
    <source>
        <dbReference type="ARBA" id="ARBA00022741"/>
    </source>
</evidence>
<feature type="binding site" evidence="3">
    <location>
        <begin position="147"/>
        <end position="154"/>
    </location>
    <ligand>
        <name>ATP</name>
        <dbReference type="ChEBI" id="CHEBI:30616"/>
    </ligand>
</feature>
<dbReference type="InterPro" id="IPR006344">
    <property type="entry name" value="RecD"/>
</dbReference>
<dbReference type="Proteomes" id="UP001595455">
    <property type="component" value="Unassembled WGS sequence"/>
</dbReference>
<dbReference type="RefSeq" id="WP_107009234.1">
    <property type="nucleotide sequence ID" value="NZ_JBHRSF010000102.1"/>
</dbReference>
<organism evidence="6 7">
    <name type="scientific">Acinetobacter sichuanensis</name>
    <dbReference type="NCBI Taxonomy" id="2136183"/>
    <lineage>
        <taxon>Bacteria</taxon>
        <taxon>Pseudomonadati</taxon>
        <taxon>Pseudomonadota</taxon>
        <taxon>Gammaproteobacteria</taxon>
        <taxon>Moraxellales</taxon>
        <taxon>Moraxellaceae</taxon>
        <taxon>Acinetobacter</taxon>
    </lineage>
</organism>
<dbReference type="GO" id="GO:0017116">
    <property type="term" value="F:single-stranded DNA helicase activity"/>
    <property type="evidence" value="ECO:0007669"/>
    <property type="project" value="TreeGrafter"/>
</dbReference>
<dbReference type="SUPFAM" id="SSF52540">
    <property type="entry name" value="P-loop containing nucleoside triphosphate hydrolases"/>
    <property type="match status" value="1"/>
</dbReference>
<dbReference type="HAMAP" id="MF_01487">
    <property type="entry name" value="RecD"/>
    <property type="match status" value="1"/>
</dbReference>
<proteinExistence type="inferred from homology"/>
<dbReference type="GO" id="GO:0008854">
    <property type="term" value="F:exodeoxyribonuclease V activity"/>
    <property type="evidence" value="ECO:0007669"/>
    <property type="project" value="InterPro"/>
</dbReference>
<evidence type="ECO:0000256" key="2">
    <source>
        <dbReference type="ARBA" id="ARBA00022840"/>
    </source>
</evidence>
<keyword evidence="3" id="KW-0540">Nuclease</keyword>
<evidence type="ECO:0000313" key="7">
    <source>
        <dbReference type="Proteomes" id="UP000240957"/>
    </source>
</evidence>
<dbReference type="Gene3D" id="3.40.50.300">
    <property type="entry name" value="P-loop containing nucleotide triphosphate hydrolases"/>
    <property type="match status" value="2"/>
</dbReference>
<dbReference type="CDD" id="cd18809">
    <property type="entry name" value="SF1_C_RecD"/>
    <property type="match status" value="1"/>
</dbReference>
<dbReference type="GO" id="GO:0043139">
    <property type="term" value="F:5'-3' DNA helicase activity"/>
    <property type="evidence" value="ECO:0007669"/>
    <property type="project" value="UniProtKB-UniRule"/>
</dbReference>
<reference evidence="5" key="1">
    <citation type="journal article" date="2014" name="Int. J. Syst. Evol. Microbiol.">
        <title>Complete genome of a new Firmicutes species belonging to the dominant human colonic microbiota ('Ruminococcus bicirculans') reveals two chromosomes and a selective capacity to utilize plant glucans.</title>
        <authorList>
            <consortium name="NISC Comparative Sequencing Program"/>
            <person name="Wegmann U."/>
            <person name="Louis P."/>
            <person name="Goesmann A."/>
            <person name="Henrissat B."/>
            <person name="Duncan S.H."/>
            <person name="Flint H.J."/>
        </authorList>
    </citation>
    <scope>NUCLEOTIDE SEQUENCE</scope>
    <source>
        <strain evidence="5">KCTC 62575</strain>
    </source>
</reference>
<keyword evidence="2 3" id="KW-0067">ATP-binding</keyword>
<feature type="domain" description="UvrD-like helicase C-terminal" evidence="4">
    <location>
        <begin position="508"/>
        <end position="554"/>
    </location>
</feature>
<name>A0A371YMM1_9GAMM</name>
<protein>
    <recommendedName>
        <fullName evidence="3">RecBCD enzyme subunit RecD</fullName>
        <ecNumber evidence="3">5.6.2.3</ecNumber>
    </recommendedName>
    <alternativeName>
        <fullName evidence="3">DNA 5'-3' helicase subunit RecD</fullName>
    </alternativeName>
    <alternativeName>
        <fullName evidence="3">Exonuclease V subunit RecD</fullName>
        <shortName evidence="3">ExoV subunit RecD</shortName>
    </alternativeName>
    <alternativeName>
        <fullName evidence="3">Helicase/nuclease RecBCD subunit RecD</fullName>
    </alternativeName>
</protein>
<dbReference type="GO" id="GO:0000724">
    <property type="term" value="P:double-strand break repair via homologous recombination"/>
    <property type="evidence" value="ECO:0007669"/>
    <property type="project" value="UniProtKB-UniRule"/>
</dbReference>
<dbReference type="Pfam" id="PF13245">
    <property type="entry name" value="AAA_19"/>
    <property type="match status" value="1"/>
</dbReference>
<comment type="caution">
    <text evidence="6">The sequence shown here is derived from an EMBL/GenBank/DDBJ whole genome shotgun (WGS) entry which is preliminary data.</text>
</comment>
<keyword evidence="8" id="KW-1185">Reference proteome</keyword>
<evidence type="ECO:0000313" key="6">
    <source>
        <dbReference type="EMBL" id="RFC82682.1"/>
    </source>
</evidence>
<evidence type="ECO:0000313" key="8">
    <source>
        <dbReference type="Proteomes" id="UP001595455"/>
    </source>
</evidence>
<dbReference type="Gene3D" id="2.30.30.940">
    <property type="match status" value="1"/>
</dbReference>
<evidence type="ECO:0000259" key="4">
    <source>
        <dbReference type="Pfam" id="PF13538"/>
    </source>
</evidence>
<keyword evidence="3" id="KW-0269">Exonuclease</keyword>
<dbReference type="OrthoDB" id="9803432at2"/>
<dbReference type="GO" id="GO:0009338">
    <property type="term" value="C:exodeoxyribonuclease V complex"/>
    <property type="evidence" value="ECO:0007669"/>
    <property type="project" value="InterPro"/>
</dbReference>
<dbReference type="PANTHER" id="PTHR43788">
    <property type="entry name" value="DNA2/NAM7 HELICASE FAMILY MEMBER"/>
    <property type="match status" value="1"/>
</dbReference>
<dbReference type="AlphaFoldDB" id="A0A371YMM1"/>
<reference evidence="5" key="4">
    <citation type="submission" date="2024-09" db="EMBL/GenBank/DDBJ databases">
        <authorList>
            <person name="Sun Q."/>
            <person name="Mori K."/>
        </authorList>
    </citation>
    <scope>NUCLEOTIDE SEQUENCE</scope>
    <source>
        <strain evidence="5">KCTC 62575</strain>
    </source>
</reference>
<dbReference type="InterPro" id="IPR027417">
    <property type="entry name" value="P-loop_NTPase"/>
</dbReference>
<keyword evidence="3 6" id="KW-0378">Hydrolase</keyword>